<accession>A0ABY0C1L6</accession>
<dbReference type="Proteomes" id="UP000287410">
    <property type="component" value="Unassembled WGS sequence"/>
</dbReference>
<protein>
    <recommendedName>
        <fullName evidence="3">DUF2971 domain-containing protein</fullName>
    </recommendedName>
</protein>
<comment type="caution">
    <text evidence="1">The sequence shown here is derived from an EMBL/GenBank/DDBJ whole genome shotgun (WGS) entry which is preliminary data.</text>
</comment>
<keyword evidence="2" id="KW-1185">Reference proteome</keyword>
<dbReference type="EMBL" id="PIPN01000001">
    <property type="protein sequence ID" value="RUO31640.1"/>
    <property type="molecule type" value="Genomic_DNA"/>
</dbReference>
<reference evidence="1 2" key="1">
    <citation type="journal article" date="2018" name="Front. Microbiol.">
        <title>Genome-Based Analysis Reveals the Taxonomy and Diversity of the Family Idiomarinaceae.</title>
        <authorList>
            <person name="Liu Y."/>
            <person name="Lai Q."/>
            <person name="Shao Z."/>
        </authorList>
    </citation>
    <scope>NUCLEOTIDE SEQUENCE [LARGE SCALE GENOMIC DNA]</scope>
    <source>
        <strain evidence="1 2">GBSy1</strain>
    </source>
</reference>
<proteinExistence type="predicted"/>
<organism evidence="1 2">
    <name type="scientific">Aliidiomarina sedimenti</name>
    <dbReference type="NCBI Taxonomy" id="1933879"/>
    <lineage>
        <taxon>Bacteria</taxon>
        <taxon>Pseudomonadati</taxon>
        <taxon>Pseudomonadota</taxon>
        <taxon>Gammaproteobacteria</taxon>
        <taxon>Alteromonadales</taxon>
        <taxon>Idiomarinaceae</taxon>
        <taxon>Aliidiomarina</taxon>
    </lineage>
</organism>
<name>A0ABY0C1L6_9GAMM</name>
<evidence type="ECO:0000313" key="1">
    <source>
        <dbReference type="EMBL" id="RUO31640.1"/>
    </source>
</evidence>
<gene>
    <name evidence="1" type="ORF">CWE12_01175</name>
</gene>
<evidence type="ECO:0008006" key="3">
    <source>
        <dbReference type="Google" id="ProtNLM"/>
    </source>
</evidence>
<sequence>MLVYWRPFCCRYLAAMVSFRRQKCLTKHSTRGLPPVYLGLGISMRLYHFLNEQFGLEDIRKRRLKVARIDELNDPFEFAGVNFKDRPLRDAFRKMKREISQNSGLLCFSTKWSNPVIWSHYADRHRGLCLGFDVADMSVGPVSYSGRRLAVELDSLRTPRDLSEEYVRKILFTKYAHWRYENEYRGFVTLDEVDEATGLYFVEFSERLILRQVIIGAESAISRKSLSEALGEELQDVEQIKARLAFKSFSVVPQRSSKLWP</sequence>
<evidence type="ECO:0000313" key="2">
    <source>
        <dbReference type="Proteomes" id="UP000287410"/>
    </source>
</evidence>